<reference evidence="1 2" key="1">
    <citation type="submission" date="2020-08" db="EMBL/GenBank/DDBJ databases">
        <title>Polaribacter sp. L12M9 isolated from gut of the Korean scallop.</title>
        <authorList>
            <person name="Jeong Y.S."/>
        </authorList>
    </citation>
    <scope>NUCLEOTIDE SEQUENCE [LARGE SCALE GENOMIC DNA]</scope>
    <source>
        <strain evidence="1 2">L12M9</strain>
    </source>
</reference>
<dbReference type="RefSeq" id="WP_187483526.1">
    <property type="nucleotide sequence ID" value="NZ_CP060695.1"/>
</dbReference>
<protein>
    <submittedName>
        <fullName evidence="1">Uncharacterized protein</fullName>
    </submittedName>
</protein>
<sequence>MIKFKKKVKAIIKTLDWYSPYPILYKFAMSNNEQEVFNKYIKNSKSYLEFGSGGSTLRALQKSKAKIYSVESSIDWINYLSKYWIIRFAKNRRLFFYPIDIGKTEAWGYPISNESKHLFPNYSNSVFSALGSTEIDTVLIDGRFRVACALSTIINLSKFNNNPKILIHDFWNREQYHILLEFLTKIESVDTLGVFQVKDNLDLNLVKSKYEIYKYISE</sequence>
<dbReference type="Proteomes" id="UP000515808">
    <property type="component" value="Chromosome"/>
</dbReference>
<dbReference type="Gene3D" id="3.40.50.150">
    <property type="entry name" value="Vaccinia Virus protein VP39"/>
    <property type="match status" value="1"/>
</dbReference>
<dbReference type="AlphaFoldDB" id="A0A7G9LDF1"/>
<evidence type="ECO:0000313" key="1">
    <source>
        <dbReference type="EMBL" id="QNM86650.1"/>
    </source>
</evidence>
<accession>A0A7G9LDF1</accession>
<name>A0A7G9LDF1_9FLAO</name>
<evidence type="ECO:0000313" key="2">
    <source>
        <dbReference type="Proteomes" id="UP000515808"/>
    </source>
</evidence>
<keyword evidence="2" id="KW-1185">Reference proteome</keyword>
<organism evidence="1 2">
    <name type="scientific">Polaribacter pectinis</name>
    <dbReference type="NCBI Taxonomy" id="2738844"/>
    <lineage>
        <taxon>Bacteria</taxon>
        <taxon>Pseudomonadati</taxon>
        <taxon>Bacteroidota</taxon>
        <taxon>Flavobacteriia</taxon>
        <taxon>Flavobacteriales</taxon>
        <taxon>Flavobacteriaceae</taxon>
    </lineage>
</organism>
<gene>
    <name evidence="1" type="ORF">H9W90_05900</name>
</gene>
<dbReference type="InterPro" id="IPR029063">
    <property type="entry name" value="SAM-dependent_MTases_sf"/>
</dbReference>
<proteinExistence type="predicted"/>
<dbReference type="KEGG" id="ppec:H9W90_05900"/>
<dbReference type="EMBL" id="CP060695">
    <property type="protein sequence ID" value="QNM86650.1"/>
    <property type="molecule type" value="Genomic_DNA"/>
</dbReference>